<gene>
    <name evidence="4" type="ORF">CXR34_04435</name>
</gene>
<dbReference type="EMBL" id="CP025299">
    <property type="protein sequence ID" value="AUG28795.1"/>
    <property type="molecule type" value="Genomic_DNA"/>
</dbReference>
<dbReference type="InterPro" id="IPR038109">
    <property type="entry name" value="DNA_bind_recomb_sf"/>
</dbReference>
<feature type="coiled-coil region" evidence="1">
    <location>
        <begin position="371"/>
        <end position="426"/>
    </location>
</feature>
<dbReference type="InterPro" id="IPR006119">
    <property type="entry name" value="Resolv_N"/>
</dbReference>
<dbReference type="Gene3D" id="3.40.50.1390">
    <property type="entry name" value="Resolvase, N-terminal catalytic domain"/>
    <property type="match status" value="1"/>
</dbReference>
<dbReference type="Pfam" id="PF13408">
    <property type="entry name" value="Zn_ribbon_recom"/>
    <property type="match status" value="1"/>
</dbReference>
<dbReference type="GO" id="GO:0003677">
    <property type="term" value="F:DNA binding"/>
    <property type="evidence" value="ECO:0007669"/>
    <property type="project" value="InterPro"/>
</dbReference>
<evidence type="ECO:0000256" key="2">
    <source>
        <dbReference type="SAM" id="MobiDB-lite"/>
    </source>
</evidence>
<dbReference type="SMART" id="SM00857">
    <property type="entry name" value="Resolvase"/>
    <property type="match status" value="1"/>
</dbReference>
<dbReference type="InterPro" id="IPR036162">
    <property type="entry name" value="Resolvase-like_N_sf"/>
</dbReference>
<dbReference type="InterPro" id="IPR050639">
    <property type="entry name" value="SSR_resolvase"/>
</dbReference>
<dbReference type="Pfam" id="PF00239">
    <property type="entry name" value="Resolvase"/>
    <property type="match status" value="1"/>
</dbReference>
<dbReference type="Pfam" id="PF07508">
    <property type="entry name" value="Recombinase"/>
    <property type="match status" value="1"/>
</dbReference>
<dbReference type="CDD" id="cd00338">
    <property type="entry name" value="Ser_Recombinase"/>
    <property type="match status" value="1"/>
</dbReference>
<dbReference type="PROSITE" id="PS51737">
    <property type="entry name" value="RECOMBINASE_DNA_BIND"/>
    <property type="match status" value="1"/>
</dbReference>
<organism evidence="4 5">
    <name type="scientific">Microbacterium hominis</name>
    <dbReference type="NCBI Taxonomy" id="162426"/>
    <lineage>
        <taxon>Bacteria</taxon>
        <taxon>Bacillati</taxon>
        <taxon>Actinomycetota</taxon>
        <taxon>Actinomycetes</taxon>
        <taxon>Micrococcales</taxon>
        <taxon>Microbacteriaceae</taxon>
        <taxon>Microbacterium</taxon>
    </lineage>
</organism>
<proteinExistence type="predicted"/>
<evidence type="ECO:0000313" key="4">
    <source>
        <dbReference type="EMBL" id="AUG28795.1"/>
    </source>
</evidence>
<dbReference type="KEGG" id="mhos:CXR34_04435"/>
<dbReference type="Proteomes" id="UP000233276">
    <property type="component" value="Chromosome"/>
</dbReference>
<dbReference type="InterPro" id="IPR025827">
    <property type="entry name" value="Zn_ribbon_recom_dom"/>
</dbReference>
<dbReference type="RefSeq" id="WP_101305723.1">
    <property type="nucleotide sequence ID" value="NZ_CP025299.1"/>
</dbReference>
<keyword evidence="1" id="KW-0175">Coiled coil</keyword>
<name>A0A2K9D545_9MICO</name>
<dbReference type="AlphaFoldDB" id="A0A2K9D545"/>
<reference evidence="4 5" key="1">
    <citation type="submission" date="2017-12" db="EMBL/GenBank/DDBJ databases">
        <title>Isolation and characterization of estrogens degradatiion strain Microbacterium hominis SJTG1.</title>
        <authorList>
            <person name="Xiong W."/>
            <person name="Yin C."/>
            <person name="Zheng D."/>
            <person name="Liang R."/>
        </authorList>
    </citation>
    <scope>NUCLEOTIDE SEQUENCE [LARGE SCALE GENOMIC DNA]</scope>
    <source>
        <strain evidence="4 5">SJTG1</strain>
    </source>
</reference>
<evidence type="ECO:0000259" key="3">
    <source>
        <dbReference type="PROSITE" id="PS51737"/>
    </source>
</evidence>
<dbReference type="PANTHER" id="PTHR30461:SF23">
    <property type="entry name" value="DNA RECOMBINASE-RELATED"/>
    <property type="match status" value="1"/>
</dbReference>
<feature type="domain" description="Recombinase" evidence="3">
    <location>
        <begin position="171"/>
        <end position="281"/>
    </location>
</feature>
<feature type="region of interest" description="Disordered" evidence="2">
    <location>
        <begin position="158"/>
        <end position="177"/>
    </location>
</feature>
<dbReference type="GO" id="GO:0000150">
    <property type="term" value="F:DNA strand exchange activity"/>
    <property type="evidence" value="ECO:0007669"/>
    <property type="project" value="InterPro"/>
</dbReference>
<protein>
    <recommendedName>
        <fullName evidence="3">Recombinase domain-containing protein</fullName>
    </recommendedName>
</protein>
<sequence>MMAAREARRSVPAGRRAIALVRVSMESDKLTSPEIQRHAIQQHSDRRGDEIVEWIEGIDESGSRKKSAWWAKLDYAVERVERGEVDVIYVWKFSRTARQRLKWALALDRVDSAGGSIESATEQTDPTPSGRFTRGMIGEMNAYQAELIGEVWRETHERRRRNGVPPTGGPRFGYQRVDGRYEPDPVTGPILADLYRWYLSGMGSAQLTRKLNELGVEDRRWTYQGVMGLLDSGFAAGLLGRTRPKLLPAWEREYTEGIHPPLIDMETWHAYVARRQQRYRKQTRTPRRYLLTGLVRCGDCGSPMSGKVFDGRPTYVCSRSTTTDLVKRVTMVAWRVEKLVDEWLAVSADKYARAQAVEATRRKSTRTQTVANSIRRDIEKQNDRLVRLSDLLIDKIMTAEEYRIKADEIQARKDALERRLSLAVVNPVQAAAPADLPDEIMQLWPTMTVEQKAGTLRPLIDRIVIYPAARRGAVDRHVKIIGTWE</sequence>
<evidence type="ECO:0000256" key="1">
    <source>
        <dbReference type="SAM" id="Coils"/>
    </source>
</evidence>
<dbReference type="PANTHER" id="PTHR30461">
    <property type="entry name" value="DNA-INVERTASE FROM LAMBDOID PROPHAGE"/>
    <property type="match status" value="1"/>
</dbReference>
<evidence type="ECO:0000313" key="5">
    <source>
        <dbReference type="Proteomes" id="UP000233276"/>
    </source>
</evidence>
<dbReference type="InterPro" id="IPR011109">
    <property type="entry name" value="DNA_bind_recombinase_dom"/>
</dbReference>
<dbReference type="SUPFAM" id="SSF53041">
    <property type="entry name" value="Resolvase-like"/>
    <property type="match status" value="1"/>
</dbReference>
<accession>A0A2K9D545</accession>
<dbReference type="Gene3D" id="3.90.1750.20">
    <property type="entry name" value="Putative Large Serine Recombinase, Chain B, Domain 2"/>
    <property type="match status" value="1"/>
</dbReference>